<dbReference type="Pfam" id="PF00566">
    <property type="entry name" value="RabGAP-TBC"/>
    <property type="match status" value="1"/>
</dbReference>
<dbReference type="OrthoDB" id="27140at2759"/>
<feature type="compositionally biased region" description="Basic and acidic residues" evidence="2">
    <location>
        <begin position="685"/>
        <end position="697"/>
    </location>
</feature>
<dbReference type="AlphaFoldDB" id="A0A517LDK8"/>
<feature type="domain" description="Rab-GAP TBC" evidence="3">
    <location>
        <begin position="35"/>
        <end position="301"/>
    </location>
</feature>
<dbReference type="PROSITE" id="PS50086">
    <property type="entry name" value="TBC_RABGAP"/>
    <property type="match status" value="1"/>
</dbReference>
<dbReference type="FunFam" id="1.10.8.270:FF:000031">
    <property type="entry name" value="TBC1 domain family member 5"/>
    <property type="match status" value="1"/>
</dbReference>
<dbReference type="Gene3D" id="1.10.472.80">
    <property type="entry name" value="Ypt/Rab-GAP domain of gyp1p, domain 3"/>
    <property type="match status" value="1"/>
</dbReference>
<name>A0A517LDK8_9PEZI</name>
<evidence type="ECO:0000313" key="4">
    <source>
        <dbReference type="EMBL" id="QDS73666.1"/>
    </source>
</evidence>
<dbReference type="EMBL" id="CP042194">
    <property type="protein sequence ID" value="QDS73666.1"/>
    <property type="molecule type" value="Genomic_DNA"/>
</dbReference>
<feature type="compositionally biased region" description="Polar residues" evidence="2">
    <location>
        <begin position="390"/>
        <end position="403"/>
    </location>
</feature>
<dbReference type="PANTHER" id="PTHR22957:SF337">
    <property type="entry name" value="TBC1 DOMAIN FAMILY MEMBER 5"/>
    <property type="match status" value="1"/>
</dbReference>
<feature type="region of interest" description="Disordered" evidence="2">
    <location>
        <begin position="685"/>
        <end position="744"/>
    </location>
</feature>
<evidence type="ECO:0000259" key="3">
    <source>
        <dbReference type="PROSITE" id="PS50086"/>
    </source>
</evidence>
<protein>
    <recommendedName>
        <fullName evidence="3">Rab-GAP TBC domain-containing protein</fullName>
    </recommendedName>
</protein>
<evidence type="ECO:0000256" key="2">
    <source>
        <dbReference type="SAM" id="MobiDB-lite"/>
    </source>
</evidence>
<dbReference type="SUPFAM" id="SSF47923">
    <property type="entry name" value="Ypt/Rab-GAP domain of gyp1p"/>
    <property type="match status" value="2"/>
</dbReference>
<dbReference type="GO" id="GO:0005096">
    <property type="term" value="F:GTPase activator activity"/>
    <property type="evidence" value="ECO:0007669"/>
    <property type="project" value="UniProtKB-KW"/>
</dbReference>
<gene>
    <name evidence="4" type="ORF">FKW77_002618</name>
</gene>
<dbReference type="InterPro" id="IPR000195">
    <property type="entry name" value="Rab-GAP-TBC_dom"/>
</dbReference>
<reference evidence="4 5" key="1">
    <citation type="submission" date="2019-07" db="EMBL/GenBank/DDBJ databases">
        <title>Finished genome of Venturia effusa.</title>
        <authorList>
            <person name="Young C.A."/>
            <person name="Cox M.P."/>
            <person name="Ganley A.R.D."/>
            <person name="David W.J."/>
        </authorList>
    </citation>
    <scope>NUCLEOTIDE SEQUENCE [LARGE SCALE GENOMIC DNA]</scope>
    <source>
        <strain evidence="5">albino</strain>
    </source>
</reference>
<organism evidence="4 5">
    <name type="scientific">Venturia effusa</name>
    <dbReference type="NCBI Taxonomy" id="50376"/>
    <lineage>
        <taxon>Eukaryota</taxon>
        <taxon>Fungi</taxon>
        <taxon>Dikarya</taxon>
        <taxon>Ascomycota</taxon>
        <taxon>Pezizomycotina</taxon>
        <taxon>Dothideomycetes</taxon>
        <taxon>Pleosporomycetidae</taxon>
        <taxon>Venturiales</taxon>
        <taxon>Venturiaceae</taxon>
        <taxon>Venturia</taxon>
    </lineage>
</organism>
<dbReference type="FunFam" id="1.10.472.80:FF:000038">
    <property type="entry name" value="TBC1 domain family member 5"/>
    <property type="match status" value="1"/>
</dbReference>
<sequence length="744" mass="83098">MRPLVDAETYWAKLSDYRDFPALKTAILDAQEEPQLLTGLRSVCWKIFLNFRNLDRASWPASLTTSRLAYDSLRSHYLRAIEHPDEVSTDADPLSEHVESPWTALRKDETLRQEIFQDVERCMPENIYFRQPATQTMLLDILFVYCKLNPDVGYRQGMHELLAPILWAVERDSVETLGKAYEARTAVIQNILDTRYIEHDTFMLFTRIMQTAKGFYDPSVDRVVQRGSKTKMAENESPILARCRRIFSDLLPRVDPGLSSHLAQLDITPQLFLLRWIRLLFGREFSFDELLPVWDTLFVEDPDLELVDYICLAMLLRIRWQLVQADANEALMLLMRYPSPVQPLGPRTLVLDAIYLKSHCNEDGGAQIIVKYSNRTPPQCKRIAPRPDTPDSNIGSGTPNSARARSPFGSPAPRALDALLGDTARGVLSRGEKWGFNMVRDAVGEVRKNVQNLQVGQASPRLGPSHRATKSEVSNNIAASVLRKMTALEDRNRRLAAMLETAVADLWKIEKQIAEKKQVEGQSDALSIAVAKVQFVQVFLQDLTLPLPPEDLIAEPEIPTAKEPQAEEPGPEVPIETQQHALASSPEDVDAIPQLSVSTPWQPAVLMASSPPMSITVPPTNTPPASLPTTLLTAEHASGTPISSTLGSKQSRPKIEQSSFSWMLGQAHEHRKSFIDPQPLSPAEKRYHAAHGGEDKGFLFGEENDVVGEPPKKPDKAKGKEKRKNSAVTRAREDIGLGDMGPAA</sequence>
<feature type="region of interest" description="Disordered" evidence="2">
    <location>
        <begin position="378"/>
        <end position="415"/>
    </location>
</feature>
<keyword evidence="5" id="KW-1185">Reference proteome</keyword>
<dbReference type="SMART" id="SM00164">
    <property type="entry name" value="TBC"/>
    <property type="match status" value="1"/>
</dbReference>
<dbReference type="STRING" id="50376.A0A517LDK8"/>
<keyword evidence="1" id="KW-0343">GTPase activation</keyword>
<dbReference type="Proteomes" id="UP000316270">
    <property type="component" value="Chromosome 10"/>
</dbReference>
<accession>A0A517LDK8</accession>
<dbReference type="InterPro" id="IPR035969">
    <property type="entry name" value="Rab-GAP_TBC_sf"/>
</dbReference>
<dbReference type="Gene3D" id="1.10.8.270">
    <property type="entry name" value="putative rabgap domain of human tbc1 domain family member 14 like domains"/>
    <property type="match status" value="1"/>
</dbReference>
<evidence type="ECO:0000256" key="1">
    <source>
        <dbReference type="ARBA" id="ARBA00022468"/>
    </source>
</evidence>
<dbReference type="PANTHER" id="PTHR22957">
    <property type="entry name" value="TBC1 DOMAIN FAMILY MEMBER GTPASE-ACTIVATING PROTEIN"/>
    <property type="match status" value="1"/>
</dbReference>
<proteinExistence type="predicted"/>
<evidence type="ECO:0000313" key="5">
    <source>
        <dbReference type="Proteomes" id="UP000316270"/>
    </source>
</evidence>